<keyword evidence="1" id="KW-0547">Nucleotide-binding</keyword>
<feature type="region of interest" description="Disordered" evidence="3">
    <location>
        <begin position="455"/>
        <end position="474"/>
    </location>
</feature>
<dbReference type="SMART" id="SM00382">
    <property type="entry name" value="AAA"/>
    <property type="match status" value="1"/>
</dbReference>
<sequence>MTDLLRVLPNFPVGQYAALLPALDDDAISTCDLLTLDPADVAKRTRLPLPHARRLCAAVLRALHADLDVFPPAPAAKPASDAGPDHPRHHPEEQQPPVPVPAPPPSLRNTAASLAARWQTITTLDPALDRALAGGIPAGYVTEITGESGAGKTQFLLSLLLAVQLPPPLGLGRPALYVSTEAPLSTRRLAQMLAANPLFRRLPPADRPSLDRIISTVTPDLESQDHILTFQVPVEVARRGIGLIVLDSVAANYRAEFDRSAASSTSSSSRQGFNMGARSAELVRLGMHLRDLAQRHNLAVVVANQVADRFTSQPHILPSTTVSKTPASSLPRPRSPRHQTQESPLATRSATIHQPPSHPSHHPQPNSQPSQSHNHPTPSHNQTPQPPPNNLPPLLLDHQQNFFTGWGDTPPSHSHSHYPTSPPGGLKTPSLGLVWTTQLAARIALFRRPVARRYQPLRPPPHERQGGGDAAAGVGGSGWERRMKVVFAPHVPESGPGLEGAVGFEVWMGGLRGLGGDAEVEVEVGGVEAQQGGKGGGT</sequence>
<feature type="compositionally biased region" description="Low complexity" evidence="3">
    <location>
        <begin position="392"/>
        <end position="401"/>
    </location>
</feature>
<dbReference type="GO" id="GO:0000730">
    <property type="term" value="P:DNA recombinase assembly"/>
    <property type="evidence" value="ECO:0007669"/>
    <property type="project" value="TreeGrafter"/>
</dbReference>
<dbReference type="GO" id="GO:0003697">
    <property type="term" value="F:single-stranded DNA binding"/>
    <property type="evidence" value="ECO:0007669"/>
    <property type="project" value="TreeGrafter"/>
</dbReference>
<dbReference type="InterPro" id="IPR020588">
    <property type="entry name" value="RecA_ATP-bd"/>
</dbReference>
<dbReference type="GO" id="GO:0000150">
    <property type="term" value="F:DNA strand exchange activity"/>
    <property type="evidence" value="ECO:0007669"/>
    <property type="project" value="TreeGrafter"/>
</dbReference>
<keyword evidence="2" id="KW-0067">ATP-binding</keyword>
<comment type="caution">
    <text evidence="5">The sequence shown here is derived from an EMBL/GenBank/DDBJ whole genome shotgun (WGS) entry which is preliminary data.</text>
</comment>
<keyword evidence="6" id="KW-1185">Reference proteome</keyword>
<dbReference type="EMBL" id="MU855610">
    <property type="protein sequence ID" value="KAK3901084.1"/>
    <property type="molecule type" value="Genomic_DNA"/>
</dbReference>
<feature type="domain" description="RecA family profile 1" evidence="4">
    <location>
        <begin position="117"/>
        <end position="306"/>
    </location>
</feature>
<feature type="region of interest" description="Disordered" evidence="3">
    <location>
        <begin position="73"/>
        <end position="108"/>
    </location>
</feature>
<evidence type="ECO:0000256" key="3">
    <source>
        <dbReference type="SAM" id="MobiDB-lite"/>
    </source>
</evidence>
<feature type="compositionally biased region" description="Polar residues" evidence="3">
    <location>
        <begin position="316"/>
        <end position="327"/>
    </location>
</feature>
<dbReference type="SUPFAM" id="SSF52540">
    <property type="entry name" value="P-loop containing nucleoside triphosphate hydrolases"/>
    <property type="match status" value="1"/>
</dbReference>
<dbReference type="AlphaFoldDB" id="A0AAN6RSF4"/>
<feature type="compositionally biased region" description="Low complexity" evidence="3">
    <location>
        <begin position="363"/>
        <end position="383"/>
    </location>
</feature>
<dbReference type="PROSITE" id="PS50162">
    <property type="entry name" value="RECA_2"/>
    <property type="match status" value="1"/>
</dbReference>
<feature type="compositionally biased region" description="Polar residues" evidence="3">
    <location>
        <begin position="341"/>
        <end position="352"/>
    </location>
</feature>
<dbReference type="Pfam" id="PF08423">
    <property type="entry name" value="Rad51"/>
    <property type="match status" value="1"/>
</dbReference>
<dbReference type="GO" id="GO:0042148">
    <property type="term" value="P:DNA strand invasion"/>
    <property type="evidence" value="ECO:0007669"/>
    <property type="project" value="TreeGrafter"/>
</dbReference>
<evidence type="ECO:0000313" key="6">
    <source>
        <dbReference type="Proteomes" id="UP001303889"/>
    </source>
</evidence>
<dbReference type="InterPro" id="IPR013632">
    <property type="entry name" value="Rad51_C"/>
</dbReference>
<dbReference type="GO" id="GO:0005524">
    <property type="term" value="F:ATP binding"/>
    <property type="evidence" value="ECO:0007669"/>
    <property type="project" value="UniProtKB-KW"/>
</dbReference>
<evidence type="ECO:0000256" key="2">
    <source>
        <dbReference type="ARBA" id="ARBA00022840"/>
    </source>
</evidence>
<reference evidence="5" key="2">
    <citation type="submission" date="2023-05" db="EMBL/GenBank/DDBJ databases">
        <authorList>
            <consortium name="Lawrence Berkeley National Laboratory"/>
            <person name="Steindorff A."/>
            <person name="Hensen N."/>
            <person name="Bonometti L."/>
            <person name="Westerberg I."/>
            <person name="Brannstrom I.O."/>
            <person name="Guillou S."/>
            <person name="Cros-Aarteil S."/>
            <person name="Calhoun S."/>
            <person name="Haridas S."/>
            <person name="Kuo A."/>
            <person name="Mondo S."/>
            <person name="Pangilinan J."/>
            <person name="Riley R."/>
            <person name="Labutti K."/>
            <person name="Andreopoulos B."/>
            <person name="Lipzen A."/>
            <person name="Chen C."/>
            <person name="Yanf M."/>
            <person name="Daum C."/>
            <person name="Ng V."/>
            <person name="Clum A."/>
            <person name="Ohm R."/>
            <person name="Martin F."/>
            <person name="Silar P."/>
            <person name="Natvig D."/>
            <person name="Lalanne C."/>
            <person name="Gautier V."/>
            <person name="Ament-Velasquez S.L."/>
            <person name="Kruys A."/>
            <person name="Hutchinson M.I."/>
            <person name="Powell A.J."/>
            <person name="Barry K."/>
            <person name="Miller A.N."/>
            <person name="Grigoriev I.V."/>
            <person name="Debuchy R."/>
            <person name="Gladieux P."/>
            <person name="Thoren M.H."/>
            <person name="Johannesson H."/>
        </authorList>
    </citation>
    <scope>NUCLEOTIDE SEQUENCE</scope>
    <source>
        <strain evidence="5">CBS 103.79</strain>
    </source>
</reference>
<feature type="compositionally biased region" description="Basic and acidic residues" evidence="3">
    <location>
        <begin position="83"/>
        <end position="93"/>
    </location>
</feature>
<dbReference type="GO" id="GO:0061982">
    <property type="term" value="P:meiosis I cell cycle process"/>
    <property type="evidence" value="ECO:0007669"/>
    <property type="project" value="UniProtKB-ARBA"/>
</dbReference>
<feature type="compositionally biased region" description="Pro residues" evidence="3">
    <location>
        <begin position="94"/>
        <end position="106"/>
    </location>
</feature>
<accession>A0AAN6RSF4</accession>
<dbReference type="Gene3D" id="3.40.50.300">
    <property type="entry name" value="P-loop containing nucleotide triphosphate hydrolases"/>
    <property type="match status" value="1"/>
</dbReference>
<dbReference type="Proteomes" id="UP001303889">
    <property type="component" value="Unassembled WGS sequence"/>
</dbReference>
<evidence type="ECO:0000256" key="1">
    <source>
        <dbReference type="ARBA" id="ARBA00022741"/>
    </source>
</evidence>
<proteinExistence type="predicted"/>
<feature type="region of interest" description="Disordered" evidence="3">
    <location>
        <begin position="316"/>
        <end position="424"/>
    </location>
</feature>
<feature type="compositionally biased region" description="Low complexity" evidence="3">
    <location>
        <begin position="409"/>
        <end position="419"/>
    </location>
</feature>
<dbReference type="InterPro" id="IPR003593">
    <property type="entry name" value="AAA+_ATPase"/>
</dbReference>
<gene>
    <name evidence="5" type="ORF">C8A05DRAFT_45189</name>
</gene>
<dbReference type="GO" id="GO:0006312">
    <property type="term" value="P:mitotic recombination"/>
    <property type="evidence" value="ECO:0007669"/>
    <property type="project" value="TreeGrafter"/>
</dbReference>
<organism evidence="5 6">
    <name type="scientific">Staphylotrichum tortipilum</name>
    <dbReference type="NCBI Taxonomy" id="2831512"/>
    <lineage>
        <taxon>Eukaryota</taxon>
        <taxon>Fungi</taxon>
        <taxon>Dikarya</taxon>
        <taxon>Ascomycota</taxon>
        <taxon>Pezizomycotina</taxon>
        <taxon>Sordariomycetes</taxon>
        <taxon>Sordariomycetidae</taxon>
        <taxon>Sordariales</taxon>
        <taxon>Chaetomiaceae</taxon>
        <taxon>Staphylotrichum</taxon>
    </lineage>
</organism>
<dbReference type="InterPro" id="IPR027417">
    <property type="entry name" value="P-loop_NTPase"/>
</dbReference>
<name>A0AAN6RSF4_9PEZI</name>
<dbReference type="GO" id="GO:0003690">
    <property type="term" value="F:double-stranded DNA binding"/>
    <property type="evidence" value="ECO:0007669"/>
    <property type="project" value="TreeGrafter"/>
</dbReference>
<protein>
    <submittedName>
        <fullName evidence="5">DNA repair protein RAD57</fullName>
    </submittedName>
</protein>
<dbReference type="GO" id="GO:0140664">
    <property type="term" value="F:ATP-dependent DNA damage sensor activity"/>
    <property type="evidence" value="ECO:0007669"/>
    <property type="project" value="InterPro"/>
</dbReference>
<dbReference type="PANTHER" id="PTHR22942">
    <property type="entry name" value="RECA/RAD51/RADA DNA STRAND-PAIRING FAMILY MEMBER"/>
    <property type="match status" value="1"/>
</dbReference>
<dbReference type="PANTHER" id="PTHR22942:SF66">
    <property type="entry name" value="RE19845P"/>
    <property type="match status" value="1"/>
</dbReference>
<evidence type="ECO:0000313" key="5">
    <source>
        <dbReference type="EMBL" id="KAK3901084.1"/>
    </source>
</evidence>
<evidence type="ECO:0000259" key="4">
    <source>
        <dbReference type="PROSITE" id="PS50162"/>
    </source>
</evidence>
<reference evidence="5" key="1">
    <citation type="journal article" date="2023" name="Mol. Phylogenet. Evol.">
        <title>Genome-scale phylogeny and comparative genomics of the fungal order Sordariales.</title>
        <authorList>
            <person name="Hensen N."/>
            <person name="Bonometti L."/>
            <person name="Westerberg I."/>
            <person name="Brannstrom I.O."/>
            <person name="Guillou S."/>
            <person name="Cros-Aarteil S."/>
            <person name="Calhoun S."/>
            <person name="Haridas S."/>
            <person name="Kuo A."/>
            <person name="Mondo S."/>
            <person name="Pangilinan J."/>
            <person name="Riley R."/>
            <person name="LaButti K."/>
            <person name="Andreopoulos B."/>
            <person name="Lipzen A."/>
            <person name="Chen C."/>
            <person name="Yan M."/>
            <person name="Daum C."/>
            <person name="Ng V."/>
            <person name="Clum A."/>
            <person name="Steindorff A."/>
            <person name="Ohm R.A."/>
            <person name="Martin F."/>
            <person name="Silar P."/>
            <person name="Natvig D.O."/>
            <person name="Lalanne C."/>
            <person name="Gautier V."/>
            <person name="Ament-Velasquez S.L."/>
            <person name="Kruys A."/>
            <person name="Hutchinson M.I."/>
            <person name="Powell A.J."/>
            <person name="Barry K."/>
            <person name="Miller A.N."/>
            <person name="Grigoriev I.V."/>
            <person name="Debuchy R."/>
            <person name="Gladieux P."/>
            <person name="Hiltunen Thoren M."/>
            <person name="Johannesson H."/>
        </authorList>
    </citation>
    <scope>NUCLEOTIDE SEQUENCE</scope>
    <source>
        <strain evidence="5">CBS 103.79</strain>
    </source>
</reference>